<dbReference type="Proteomes" id="UP000646053">
    <property type="component" value="Unassembled WGS sequence"/>
</dbReference>
<dbReference type="RefSeq" id="WP_162424716.1">
    <property type="nucleotide sequence ID" value="NZ_WVIE01000026.1"/>
</dbReference>
<accession>A0A8J8CJN9</accession>
<sequence>MQDNLSEDMVAYQIENASGQAVGQHTLTGSGTFAQAIAELALRNTTLTQEKAYNG</sequence>
<evidence type="ECO:0000313" key="2">
    <source>
        <dbReference type="Proteomes" id="UP000646053"/>
    </source>
</evidence>
<reference evidence="1" key="1">
    <citation type="submission" date="2019-12" db="EMBL/GenBank/DDBJ databases">
        <title>High-Quality draft genome sequences of three cyanobacteria isolated from the limestone walls of the Old Cathedral of Coimbra.</title>
        <authorList>
            <person name="Tiago I."/>
            <person name="Soares F."/>
            <person name="Portugal A."/>
        </authorList>
    </citation>
    <scope>NUCLEOTIDE SEQUENCE</scope>
    <source>
        <strain evidence="1">A</strain>
    </source>
</reference>
<organism evidence="1 2">
    <name type="scientific">Myxacorys almedinensis A</name>
    <dbReference type="NCBI Taxonomy" id="2690445"/>
    <lineage>
        <taxon>Bacteria</taxon>
        <taxon>Bacillati</taxon>
        <taxon>Cyanobacteriota</taxon>
        <taxon>Cyanophyceae</taxon>
        <taxon>Leptolyngbyales</taxon>
        <taxon>Leptolyngbyaceae</taxon>
        <taxon>Myxacorys</taxon>
        <taxon>Myxacorys almedinensis</taxon>
    </lineage>
</organism>
<proteinExistence type="predicted"/>
<name>A0A8J8CJN9_9CYAN</name>
<dbReference type="EMBL" id="WVIE01000026">
    <property type="protein sequence ID" value="NDJ19188.1"/>
    <property type="molecule type" value="Genomic_DNA"/>
</dbReference>
<protein>
    <submittedName>
        <fullName evidence="1">Uncharacterized protein</fullName>
    </submittedName>
</protein>
<keyword evidence="2" id="KW-1185">Reference proteome</keyword>
<evidence type="ECO:0000313" key="1">
    <source>
        <dbReference type="EMBL" id="NDJ19188.1"/>
    </source>
</evidence>
<gene>
    <name evidence="1" type="ORF">GS601_18155</name>
</gene>
<dbReference type="AlphaFoldDB" id="A0A8J8CJN9"/>
<comment type="caution">
    <text evidence="1">The sequence shown here is derived from an EMBL/GenBank/DDBJ whole genome shotgun (WGS) entry which is preliminary data.</text>
</comment>